<keyword evidence="2" id="KW-1185">Reference proteome</keyword>
<sequence length="145" mass="15965">MSTAPLSPIINLLQYAYGHSRSGRRLLVGLTLLAGPIACQSSTQQPSAVRDLLIDRISWQPTPGDSANQHQFSITNTSPRYSYQQIKLCFAYYTKDYRLLGSDTSVVDTIIRPGTIVKQIPMRLGALRPGTNRTEIRVLTAAADS</sequence>
<dbReference type="RefSeq" id="WP_169551919.1">
    <property type="nucleotide sequence ID" value="NZ_CP051677.1"/>
</dbReference>
<accession>A0A7L5DTN0</accession>
<protein>
    <submittedName>
        <fullName evidence="1">Uncharacterized protein</fullName>
    </submittedName>
</protein>
<dbReference type="EMBL" id="CP051677">
    <property type="protein sequence ID" value="QJD79958.1"/>
    <property type="molecule type" value="Genomic_DNA"/>
</dbReference>
<organism evidence="1 2">
    <name type="scientific">Spirosoma rhododendri</name>
    <dbReference type="NCBI Taxonomy" id="2728024"/>
    <lineage>
        <taxon>Bacteria</taxon>
        <taxon>Pseudomonadati</taxon>
        <taxon>Bacteroidota</taxon>
        <taxon>Cytophagia</taxon>
        <taxon>Cytophagales</taxon>
        <taxon>Cytophagaceae</taxon>
        <taxon>Spirosoma</taxon>
    </lineage>
</organism>
<reference evidence="1 2" key="1">
    <citation type="submission" date="2020-04" db="EMBL/GenBank/DDBJ databases">
        <title>Genome sequencing of novel species.</title>
        <authorList>
            <person name="Heo J."/>
            <person name="Kim S.-J."/>
            <person name="Kim J.-S."/>
            <person name="Hong S.-B."/>
            <person name="Kwon S.-W."/>
        </authorList>
    </citation>
    <scope>NUCLEOTIDE SEQUENCE [LARGE SCALE GENOMIC DNA]</scope>
    <source>
        <strain evidence="1 2">CJU-R4</strain>
    </source>
</reference>
<evidence type="ECO:0000313" key="2">
    <source>
        <dbReference type="Proteomes" id="UP000501128"/>
    </source>
</evidence>
<evidence type="ECO:0000313" key="1">
    <source>
        <dbReference type="EMBL" id="QJD79958.1"/>
    </source>
</evidence>
<dbReference type="AlphaFoldDB" id="A0A7L5DTN0"/>
<gene>
    <name evidence="1" type="ORF">HH216_17225</name>
</gene>
<name>A0A7L5DTN0_9BACT</name>
<dbReference type="Proteomes" id="UP000501128">
    <property type="component" value="Chromosome"/>
</dbReference>
<dbReference type="KEGG" id="srho:HH216_17225"/>
<proteinExistence type="predicted"/>